<comment type="caution">
    <text evidence="1">The sequence shown here is derived from an EMBL/GenBank/DDBJ whole genome shotgun (WGS) entry which is preliminary data.</text>
</comment>
<sequence length="66" mass="7559">MHAKKSMSNDLKLIYSDSYESVELWYGDEFVGSTNYDEGGSAGIRIVELIAERLREILDCKLNKQE</sequence>
<protein>
    <submittedName>
        <fullName evidence="1">Uncharacterized protein</fullName>
    </submittedName>
</protein>
<accession>A0A0F9PXK0</accession>
<proteinExistence type="predicted"/>
<reference evidence="1" key="1">
    <citation type="journal article" date="2015" name="Nature">
        <title>Complex archaea that bridge the gap between prokaryotes and eukaryotes.</title>
        <authorList>
            <person name="Spang A."/>
            <person name="Saw J.H."/>
            <person name="Jorgensen S.L."/>
            <person name="Zaremba-Niedzwiedzka K."/>
            <person name="Martijn J."/>
            <person name="Lind A.E."/>
            <person name="van Eijk R."/>
            <person name="Schleper C."/>
            <person name="Guy L."/>
            <person name="Ettema T.J."/>
        </authorList>
    </citation>
    <scope>NUCLEOTIDE SEQUENCE</scope>
</reference>
<name>A0A0F9PXK0_9ZZZZ</name>
<gene>
    <name evidence="1" type="ORF">LCGC14_0843490</name>
</gene>
<dbReference type="EMBL" id="LAZR01002484">
    <property type="protein sequence ID" value="KKN29487.1"/>
    <property type="molecule type" value="Genomic_DNA"/>
</dbReference>
<organism evidence="1">
    <name type="scientific">marine sediment metagenome</name>
    <dbReference type="NCBI Taxonomy" id="412755"/>
    <lineage>
        <taxon>unclassified sequences</taxon>
        <taxon>metagenomes</taxon>
        <taxon>ecological metagenomes</taxon>
    </lineage>
</organism>
<dbReference type="AlphaFoldDB" id="A0A0F9PXK0"/>
<evidence type="ECO:0000313" key="1">
    <source>
        <dbReference type="EMBL" id="KKN29487.1"/>
    </source>
</evidence>